<dbReference type="AlphaFoldDB" id="A0A2A9CQG7"/>
<keyword evidence="1" id="KW-1133">Transmembrane helix</keyword>
<feature type="transmembrane region" description="Helical" evidence="1">
    <location>
        <begin position="45"/>
        <end position="66"/>
    </location>
</feature>
<protein>
    <submittedName>
        <fullName evidence="2">Uncharacterized protein</fullName>
    </submittedName>
</protein>
<keyword evidence="1" id="KW-0812">Transmembrane</keyword>
<sequence>MNCDPLAFTGVGGSVALLLIIAFACIIGGSAFLVILRQRRRAGRAVLLIAVCLLVGGTAFLAPATLAQADYSDCVNSNNSLTVTQTSTMDNLAPGVPPVPIAGRVLNNSSEETTIFIVEVEITSVTPSPRAPAQSCNASDYILINPRMPVHRTLKPHESVRFAGASIGLRNKTTNQDACKNATIHLLYTANPTG</sequence>
<organism evidence="2 3">
    <name type="scientific">Propionicimonas paludicola</name>
    <dbReference type="NCBI Taxonomy" id="185243"/>
    <lineage>
        <taxon>Bacteria</taxon>
        <taxon>Bacillati</taxon>
        <taxon>Actinomycetota</taxon>
        <taxon>Actinomycetes</taxon>
        <taxon>Propionibacteriales</taxon>
        <taxon>Nocardioidaceae</taxon>
        <taxon>Propionicimonas</taxon>
    </lineage>
</organism>
<gene>
    <name evidence="2" type="ORF">ATK74_1225</name>
</gene>
<dbReference type="EMBL" id="PDJC01000001">
    <property type="protein sequence ID" value="PFG16674.1"/>
    <property type="molecule type" value="Genomic_DNA"/>
</dbReference>
<evidence type="ECO:0000313" key="2">
    <source>
        <dbReference type="EMBL" id="PFG16674.1"/>
    </source>
</evidence>
<feature type="transmembrane region" description="Helical" evidence="1">
    <location>
        <begin position="15"/>
        <end position="36"/>
    </location>
</feature>
<reference evidence="2 3" key="1">
    <citation type="submission" date="2017-10" db="EMBL/GenBank/DDBJ databases">
        <title>Sequencing the genomes of 1000 actinobacteria strains.</title>
        <authorList>
            <person name="Klenk H.-P."/>
        </authorList>
    </citation>
    <scope>NUCLEOTIDE SEQUENCE [LARGE SCALE GENOMIC DNA]</scope>
    <source>
        <strain evidence="2 3">DSM 15597</strain>
    </source>
</reference>
<accession>A0A2A9CQG7</accession>
<keyword evidence="1" id="KW-0472">Membrane</keyword>
<comment type="caution">
    <text evidence="2">The sequence shown here is derived from an EMBL/GenBank/DDBJ whole genome shotgun (WGS) entry which is preliminary data.</text>
</comment>
<name>A0A2A9CQG7_9ACTN</name>
<proteinExistence type="predicted"/>
<evidence type="ECO:0000313" key="3">
    <source>
        <dbReference type="Proteomes" id="UP000226079"/>
    </source>
</evidence>
<keyword evidence="3" id="KW-1185">Reference proteome</keyword>
<dbReference type="Proteomes" id="UP000226079">
    <property type="component" value="Unassembled WGS sequence"/>
</dbReference>
<evidence type="ECO:0000256" key="1">
    <source>
        <dbReference type="SAM" id="Phobius"/>
    </source>
</evidence>